<reference evidence="1 2" key="1">
    <citation type="submission" date="2019-10" db="EMBL/GenBank/DDBJ databases">
        <title>Muricauda olearia CL-SS4 JCM15563 genome.</title>
        <authorList>
            <person name="Liu L."/>
        </authorList>
    </citation>
    <scope>NUCLEOTIDE SEQUENCE [LARGE SCALE GENOMIC DNA]</scope>
    <source>
        <strain evidence="1 2">CL-SS4</strain>
    </source>
</reference>
<dbReference type="RefSeq" id="WP_152130251.1">
    <property type="nucleotide sequence ID" value="NZ_WELG01000001.1"/>
</dbReference>
<comment type="caution">
    <text evidence="1">The sequence shown here is derived from an EMBL/GenBank/DDBJ whole genome shotgun (WGS) entry which is preliminary data.</text>
</comment>
<evidence type="ECO:0000313" key="1">
    <source>
        <dbReference type="EMBL" id="KAB7530318.1"/>
    </source>
</evidence>
<gene>
    <name evidence="1" type="ORF">F8C76_02075</name>
</gene>
<dbReference type="OrthoDB" id="1446999at2"/>
<dbReference type="AlphaFoldDB" id="A0A6I1DYF9"/>
<protein>
    <submittedName>
        <fullName evidence="1">Uncharacterized protein</fullName>
    </submittedName>
</protein>
<sequence length="69" mass="7963">MLEDGFKSVRYSAILGNLRDNGHLEEADIKRLLHNYMTTQRIDFEGIPNEKAKIVTEALIDNYHRIMGS</sequence>
<proteinExistence type="predicted"/>
<dbReference type="Proteomes" id="UP000429785">
    <property type="component" value="Unassembled WGS sequence"/>
</dbReference>
<evidence type="ECO:0000313" key="2">
    <source>
        <dbReference type="Proteomes" id="UP000429785"/>
    </source>
</evidence>
<accession>A0A6I1DYF9</accession>
<organism evidence="1 2">
    <name type="scientific">Flagellimonas olearia</name>
    <dbReference type="NCBI Taxonomy" id="552546"/>
    <lineage>
        <taxon>Bacteria</taxon>
        <taxon>Pseudomonadati</taxon>
        <taxon>Bacteroidota</taxon>
        <taxon>Flavobacteriia</taxon>
        <taxon>Flavobacteriales</taxon>
        <taxon>Flavobacteriaceae</taxon>
        <taxon>Flagellimonas</taxon>
    </lineage>
</organism>
<dbReference type="EMBL" id="WELG01000001">
    <property type="protein sequence ID" value="KAB7530318.1"/>
    <property type="molecule type" value="Genomic_DNA"/>
</dbReference>
<name>A0A6I1DYF9_9FLAO</name>